<accession>A0A1I7BCQ4</accession>
<protein>
    <recommendedName>
        <fullName evidence="3">Glyoxalase</fullName>
    </recommendedName>
</protein>
<dbReference type="RefSeq" id="WP_090251456.1">
    <property type="nucleotide sequence ID" value="NZ_FPAS01000005.1"/>
</dbReference>
<dbReference type="Proteomes" id="UP000236454">
    <property type="component" value="Unassembled WGS sequence"/>
</dbReference>
<evidence type="ECO:0008006" key="3">
    <source>
        <dbReference type="Google" id="ProtNLM"/>
    </source>
</evidence>
<sequence length="123" mass="14583">MTNDEHLLALRTFEADIKANKSEVEEFQHRVLRPVLKHLNEKLLALIAQETHFQLLLKKSLPAKEKELELRNFIKKNKHFKFTSIGLTCALFTTEEFEFYLAHKKDLDKRISQMVEERVVSQF</sequence>
<dbReference type="EMBL" id="FPAS01000005">
    <property type="protein sequence ID" value="SFT84976.1"/>
    <property type="molecule type" value="Genomic_DNA"/>
</dbReference>
<proteinExistence type="predicted"/>
<dbReference type="STRING" id="477690.SAMN05216474_2685"/>
<organism evidence="1 2">
    <name type="scientific">Lishizhenia tianjinensis</name>
    <dbReference type="NCBI Taxonomy" id="477690"/>
    <lineage>
        <taxon>Bacteria</taxon>
        <taxon>Pseudomonadati</taxon>
        <taxon>Bacteroidota</taxon>
        <taxon>Flavobacteriia</taxon>
        <taxon>Flavobacteriales</taxon>
        <taxon>Crocinitomicaceae</taxon>
        <taxon>Lishizhenia</taxon>
    </lineage>
</organism>
<gene>
    <name evidence="1" type="ORF">SAMN05216474_2685</name>
</gene>
<reference evidence="1 2" key="1">
    <citation type="submission" date="2016-10" db="EMBL/GenBank/DDBJ databases">
        <authorList>
            <person name="de Groot N.N."/>
        </authorList>
    </citation>
    <scope>NUCLEOTIDE SEQUENCE [LARGE SCALE GENOMIC DNA]</scope>
    <source>
        <strain evidence="1 2">CGMCC 1.7005</strain>
    </source>
</reference>
<dbReference type="AlphaFoldDB" id="A0A1I7BCQ4"/>
<keyword evidence="2" id="KW-1185">Reference proteome</keyword>
<name>A0A1I7BCQ4_9FLAO</name>
<evidence type="ECO:0000313" key="2">
    <source>
        <dbReference type="Proteomes" id="UP000236454"/>
    </source>
</evidence>
<evidence type="ECO:0000313" key="1">
    <source>
        <dbReference type="EMBL" id="SFT84976.1"/>
    </source>
</evidence>
<dbReference type="OrthoDB" id="1271679at2"/>